<evidence type="ECO:0000313" key="3">
    <source>
        <dbReference type="Proteomes" id="UP000001542"/>
    </source>
</evidence>
<dbReference type="VEuPathDB" id="TrichDB:TVAGG3_0712660"/>
<proteinExistence type="predicted"/>
<name>A2G9R6_TRIV3</name>
<keyword evidence="3" id="KW-1185">Reference proteome</keyword>
<evidence type="ECO:0000313" key="2">
    <source>
        <dbReference type="EMBL" id="EAX86101.1"/>
    </source>
</evidence>
<dbReference type="VEuPathDB" id="TrichDB:TVAG_041860"/>
<evidence type="ECO:0000256" key="1">
    <source>
        <dbReference type="SAM" id="Phobius"/>
    </source>
</evidence>
<gene>
    <name evidence="2" type="ORF">TVAG_041860</name>
</gene>
<dbReference type="InParanoid" id="A2G9R6"/>
<dbReference type="OrthoDB" id="10649167at2759"/>
<organism evidence="2 3">
    <name type="scientific">Trichomonas vaginalis (strain ATCC PRA-98 / G3)</name>
    <dbReference type="NCBI Taxonomy" id="412133"/>
    <lineage>
        <taxon>Eukaryota</taxon>
        <taxon>Metamonada</taxon>
        <taxon>Parabasalia</taxon>
        <taxon>Trichomonadida</taxon>
        <taxon>Trichomonadidae</taxon>
        <taxon>Trichomonas</taxon>
    </lineage>
</organism>
<reference evidence="2" key="1">
    <citation type="submission" date="2006-10" db="EMBL/GenBank/DDBJ databases">
        <authorList>
            <person name="Amadeo P."/>
            <person name="Zhao Q."/>
            <person name="Wortman J."/>
            <person name="Fraser-Liggett C."/>
            <person name="Carlton J."/>
        </authorList>
    </citation>
    <scope>NUCLEOTIDE SEQUENCE</scope>
    <source>
        <strain evidence="2">G3</strain>
    </source>
</reference>
<reference evidence="2" key="2">
    <citation type="journal article" date="2007" name="Science">
        <title>Draft genome sequence of the sexually transmitted pathogen Trichomonas vaginalis.</title>
        <authorList>
            <person name="Carlton J.M."/>
            <person name="Hirt R.P."/>
            <person name="Silva J.C."/>
            <person name="Delcher A.L."/>
            <person name="Schatz M."/>
            <person name="Zhao Q."/>
            <person name="Wortman J.R."/>
            <person name="Bidwell S.L."/>
            <person name="Alsmark U.C.M."/>
            <person name="Besteiro S."/>
            <person name="Sicheritz-Ponten T."/>
            <person name="Noel C.J."/>
            <person name="Dacks J.B."/>
            <person name="Foster P.G."/>
            <person name="Simillion C."/>
            <person name="Van de Peer Y."/>
            <person name="Miranda-Saavedra D."/>
            <person name="Barton G.J."/>
            <person name="Westrop G.D."/>
            <person name="Mueller S."/>
            <person name="Dessi D."/>
            <person name="Fiori P.L."/>
            <person name="Ren Q."/>
            <person name="Paulsen I."/>
            <person name="Zhang H."/>
            <person name="Bastida-Corcuera F.D."/>
            <person name="Simoes-Barbosa A."/>
            <person name="Brown M.T."/>
            <person name="Hayes R.D."/>
            <person name="Mukherjee M."/>
            <person name="Okumura C.Y."/>
            <person name="Schneider R."/>
            <person name="Smith A.J."/>
            <person name="Vanacova S."/>
            <person name="Villalvazo M."/>
            <person name="Haas B.J."/>
            <person name="Pertea M."/>
            <person name="Feldblyum T.V."/>
            <person name="Utterback T.R."/>
            <person name="Shu C.L."/>
            <person name="Osoegawa K."/>
            <person name="de Jong P.J."/>
            <person name="Hrdy I."/>
            <person name="Horvathova L."/>
            <person name="Zubacova Z."/>
            <person name="Dolezal P."/>
            <person name="Malik S.B."/>
            <person name="Logsdon J.M. Jr."/>
            <person name="Henze K."/>
            <person name="Gupta A."/>
            <person name="Wang C.C."/>
            <person name="Dunne R.L."/>
            <person name="Upcroft J.A."/>
            <person name="Upcroft P."/>
            <person name="White O."/>
            <person name="Salzberg S.L."/>
            <person name="Tang P."/>
            <person name="Chiu C.-H."/>
            <person name="Lee Y.-S."/>
            <person name="Embley T.M."/>
            <person name="Coombs G.H."/>
            <person name="Mottram J.C."/>
            <person name="Tachezy J."/>
            <person name="Fraser-Liggett C.M."/>
            <person name="Johnson P.J."/>
        </authorList>
    </citation>
    <scope>NUCLEOTIDE SEQUENCE [LARGE SCALE GENOMIC DNA]</scope>
    <source>
        <strain evidence="2">G3</strain>
    </source>
</reference>
<keyword evidence="1" id="KW-1133">Transmembrane helix</keyword>
<dbReference type="AlphaFoldDB" id="A2G9R6"/>
<protein>
    <submittedName>
        <fullName evidence="2">Uncharacterized protein</fullName>
    </submittedName>
</protein>
<keyword evidence="1" id="KW-0812">Transmembrane</keyword>
<keyword evidence="1" id="KW-0472">Membrane</keyword>
<feature type="transmembrane region" description="Helical" evidence="1">
    <location>
        <begin position="250"/>
        <end position="273"/>
    </location>
</feature>
<dbReference type="EMBL" id="DS114737">
    <property type="protein sequence ID" value="EAX86101.1"/>
    <property type="molecule type" value="Genomic_DNA"/>
</dbReference>
<dbReference type="Proteomes" id="UP000001542">
    <property type="component" value="Unassembled WGS sequence"/>
</dbReference>
<sequence>MILFLVSYWEICKNAYDSSKFGRCLQKQYSAGTHFSNVSTTSIYLHTSSKSNLKVTNAEGEVVEMKPGEQISFVGSNVTANCIENVCPISFWNHNVDAVNQYFVNDAAGTVFSMENQTLEDTYSVYCDFGNYTKISLKYMNHSRVGNTGIFYYMIENKEFNYLSLQDDLESFYIMSPFMLQVRSSKYVSISFRIVAGSMIRPSTYFQKGISSGGVSVYNDMKLTKKNENPKFLKITKVSKVNNLWVQLELIFTVVGSLILLFTLNIIIILAVIHHKRKQEFVPEDDLGLTI</sequence>
<accession>A2G9R6</accession>